<accession>A0AAD6Z4D5</accession>
<protein>
    <submittedName>
        <fullName evidence="1">Uncharacterized protein</fullName>
    </submittedName>
</protein>
<keyword evidence="2" id="KW-1185">Reference proteome</keyword>
<dbReference type="AlphaFoldDB" id="A0AAD6Z4D5"/>
<dbReference type="EMBL" id="JARIHO010000091">
    <property type="protein sequence ID" value="KAJ7306837.1"/>
    <property type="molecule type" value="Genomic_DNA"/>
</dbReference>
<evidence type="ECO:0000313" key="1">
    <source>
        <dbReference type="EMBL" id="KAJ7306837.1"/>
    </source>
</evidence>
<proteinExistence type="predicted"/>
<evidence type="ECO:0000313" key="2">
    <source>
        <dbReference type="Proteomes" id="UP001218218"/>
    </source>
</evidence>
<reference evidence="1" key="1">
    <citation type="submission" date="2023-03" db="EMBL/GenBank/DDBJ databases">
        <title>Massive genome expansion in bonnet fungi (Mycena s.s.) driven by repeated elements and novel gene families across ecological guilds.</title>
        <authorList>
            <consortium name="Lawrence Berkeley National Laboratory"/>
            <person name="Harder C.B."/>
            <person name="Miyauchi S."/>
            <person name="Viragh M."/>
            <person name="Kuo A."/>
            <person name="Thoen E."/>
            <person name="Andreopoulos B."/>
            <person name="Lu D."/>
            <person name="Skrede I."/>
            <person name="Drula E."/>
            <person name="Henrissat B."/>
            <person name="Morin E."/>
            <person name="Kohler A."/>
            <person name="Barry K."/>
            <person name="LaButti K."/>
            <person name="Morin E."/>
            <person name="Salamov A."/>
            <person name="Lipzen A."/>
            <person name="Mereny Z."/>
            <person name="Hegedus B."/>
            <person name="Baldrian P."/>
            <person name="Stursova M."/>
            <person name="Weitz H."/>
            <person name="Taylor A."/>
            <person name="Grigoriev I.V."/>
            <person name="Nagy L.G."/>
            <person name="Martin F."/>
            <person name="Kauserud H."/>
        </authorList>
    </citation>
    <scope>NUCLEOTIDE SEQUENCE</scope>
    <source>
        <strain evidence="1">CBHHK002</strain>
    </source>
</reference>
<dbReference type="Gene3D" id="2.60.120.260">
    <property type="entry name" value="Galactose-binding domain-like"/>
    <property type="match status" value="1"/>
</dbReference>
<name>A0AAD6Z4D5_9AGAR</name>
<gene>
    <name evidence="1" type="ORF">DFH08DRAFT_975866</name>
</gene>
<organism evidence="1 2">
    <name type="scientific">Mycena albidolilacea</name>
    <dbReference type="NCBI Taxonomy" id="1033008"/>
    <lineage>
        <taxon>Eukaryota</taxon>
        <taxon>Fungi</taxon>
        <taxon>Dikarya</taxon>
        <taxon>Basidiomycota</taxon>
        <taxon>Agaricomycotina</taxon>
        <taxon>Agaricomycetes</taxon>
        <taxon>Agaricomycetidae</taxon>
        <taxon>Agaricales</taxon>
        <taxon>Marasmiineae</taxon>
        <taxon>Mycenaceae</taxon>
        <taxon>Mycena</taxon>
    </lineage>
</organism>
<dbReference type="Proteomes" id="UP001218218">
    <property type="component" value="Unassembled WGS sequence"/>
</dbReference>
<sequence length="170" mass="17848">MLHCARCCREEPMVATRGSELLFSLIVAPFSFDLARAVTTALNLASSKWIWTPTTTTNAFVALRKGFPPPLGKSLVAAEIIITADNQSDFYVNGDIVSSGSATSTAGVIVKVEINTVPSGKSTKGTIPTGFEQPGFDDSAWPVVVAEETYAAGPTWGTLTIAAVSPPVTI</sequence>
<comment type="caution">
    <text evidence="1">The sequence shown here is derived from an EMBL/GenBank/DDBJ whole genome shotgun (WGS) entry which is preliminary data.</text>
</comment>